<dbReference type="VEuPathDB" id="VectorBase:AALB20_030477"/>
<reference evidence="6 7" key="1">
    <citation type="journal article" date="2017" name="G3 (Bethesda)">
        <title>The Physical Genome Mapping of Anopheles albimanus Corrected Scaffold Misassemblies and Identified Interarm Rearrangements in Genus Anopheles.</title>
        <authorList>
            <person name="Artemov G.N."/>
            <person name="Peery A.N."/>
            <person name="Jiang X."/>
            <person name="Tu Z."/>
            <person name="Stegniy V.N."/>
            <person name="Sharakhova M.V."/>
            <person name="Sharakhov I.V."/>
        </authorList>
    </citation>
    <scope>NUCLEOTIDE SEQUENCE [LARGE SCALE GENOMIC DNA]</scope>
    <source>
        <strain evidence="6 7">ALBI9_A</strain>
    </source>
</reference>
<evidence type="ECO:0000256" key="2">
    <source>
        <dbReference type="ARBA" id="ARBA00008098"/>
    </source>
</evidence>
<dbReference type="InterPro" id="IPR036728">
    <property type="entry name" value="PBP_GOBP_sf"/>
</dbReference>
<dbReference type="InterPro" id="IPR006170">
    <property type="entry name" value="PBP/GOBP"/>
</dbReference>
<name>A0A182FK93_ANOAL</name>
<comment type="similarity">
    <text evidence="2">Belongs to the PBP/GOBP family.</text>
</comment>
<evidence type="ECO:0000256" key="1">
    <source>
        <dbReference type="ARBA" id="ARBA00004613"/>
    </source>
</evidence>
<dbReference type="Pfam" id="PF01395">
    <property type="entry name" value="PBP_GOBP"/>
    <property type="match status" value="1"/>
</dbReference>
<dbReference type="GO" id="GO:0005549">
    <property type="term" value="F:odorant binding"/>
    <property type="evidence" value="ECO:0007669"/>
    <property type="project" value="InterPro"/>
</dbReference>
<dbReference type="EnsemblMetazoa" id="AALB006939-RA">
    <property type="protein sequence ID" value="AALB006939-PA"/>
    <property type="gene ID" value="AALB006939"/>
</dbReference>
<proteinExistence type="inferred from homology"/>
<evidence type="ECO:0000313" key="6">
    <source>
        <dbReference type="EnsemblMetazoa" id="AALB006939-PA"/>
    </source>
</evidence>
<keyword evidence="7" id="KW-1185">Reference proteome</keyword>
<dbReference type="Proteomes" id="UP000069272">
    <property type="component" value="Chromosome X"/>
</dbReference>
<keyword evidence="3" id="KW-0964">Secreted</keyword>
<dbReference type="PANTHER" id="PTHR11857">
    <property type="entry name" value="ODORANT BINDING PROTEIN-RELATED"/>
    <property type="match status" value="1"/>
</dbReference>
<organism evidence="6 7">
    <name type="scientific">Anopheles albimanus</name>
    <name type="common">New world malaria mosquito</name>
    <dbReference type="NCBI Taxonomy" id="7167"/>
    <lineage>
        <taxon>Eukaryota</taxon>
        <taxon>Metazoa</taxon>
        <taxon>Ecdysozoa</taxon>
        <taxon>Arthropoda</taxon>
        <taxon>Hexapoda</taxon>
        <taxon>Insecta</taxon>
        <taxon>Pterygota</taxon>
        <taxon>Neoptera</taxon>
        <taxon>Endopterygota</taxon>
        <taxon>Diptera</taxon>
        <taxon>Nematocera</taxon>
        <taxon>Culicoidea</taxon>
        <taxon>Culicidae</taxon>
        <taxon>Anophelinae</taxon>
        <taxon>Anopheles</taxon>
    </lineage>
</organism>
<accession>A0A182FK93</accession>
<comment type="subcellular location">
    <subcellularLocation>
        <location evidence="1">Secreted</location>
    </subcellularLocation>
</comment>
<protein>
    <submittedName>
        <fullName evidence="6">Uncharacterized protein</fullName>
    </submittedName>
</protein>
<reference evidence="6" key="2">
    <citation type="submission" date="2022-08" db="UniProtKB">
        <authorList>
            <consortium name="EnsemblMetazoa"/>
        </authorList>
    </citation>
    <scope>IDENTIFICATION</scope>
    <source>
        <strain evidence="6">STECLA/ALBI9_A</strain>
    </source>
</reference>
<dbReference type="VEuPathDB" id="VectorBase:AALB006939"/>
<evidence type="ECO:0000256" key="4">
    <source>
        <dbReference type="ARBA" id="ARBA00022729"/>
    </source>
</evidence>
<dbReference type="CDD" id="cd23992">
    <property type="entry name" value="PBP_GOBP"/>
    <property type="match status" value="1"/>
</dbReference>
<dbReference type="VEuPathDB" id="VectorBase:AALB20_031701"/>
<dbReference type="Gene3D" id="1.10.238.20">
    <property type="entry name" value="Pheromone/general odorant binding protein domain"/>
    <property type="match status" value="2"/>
</dbReference>
<dbReference type="GO" id="GO:0007608">
    <property type="term" value="P:sensory perception of smell"/>
    <property type="evidence" value="ECO:0007669"/>
    <property type="project" value="TreeGrafter"/>
</dbReference>
<dbReference type="PANTHER" id="PTHR11857:SF46">
    <property type="entry name" value="GENERAL ODORANT-BINDING PROTEIN 99A-RELATED"/>
    <property type="match status" value="1"/>
</dbReference>
<dbReference type="GO" id="GO:0005615">
    <property type="term" value="C:extracellular space"/>
    <property type="evidence" value="ECO:0007669"/>
    <property type="project" value="TreeGrafter"/>
</dbReference>
<sequence length="379" mass="42960">MKFFAGAAILVIALASGVSAFAGSSEHYYTYKSFEGNAATLSCLENVKKLACNKSKCEQATEVWVKCFSHTKAYAHFVNVFNRTSFVVAALALVAGIASVTATGRKSELQHYIVEKSFFQAQAECALYQGVADDDLQRYVKTGYPDEEEVRCLLRCVAFNLRFWNQTSGLQKHLIASHFVPYPHDFHNVERTEACLAENLYTCDDDLCTQVYKAFQCYYQHYGALSECPQFVLNYYNEDLQLAYDTHGLLYTSQSALRHLAGGCFPKDEESLCFFRSFNVRGGLYDDHKGWNLERLHFQYNEEVFHPNNALTIACLANQQKLACKRTKCQHAYESFKACFGHSLAHDYQVKVVFAEAAKNILEQPICHCNKAQLCPLHK</sequence>
<dbReference type="SUPFAM" id="SSF47565">
    <property type="entry name" value="Insect pheromone/odorant-binding proteins"/>
    <property type="match status" value="2"/>
</dbReference>
<dbReference type="FunFam" id="1.10.238.20:FF:000002">
    <property type="entry name" value="AGAP000641-PA"/>
    <property type="match status" value="1"/>
</dbReference>
<dbReference type="AlphaFoldDB" id="A0A182FK93"/>
<evidence type="ECO:0000313" key="7">
    <source>
        <dbReference type="Proteomes" id="UP000069272"/>
    </source>
</evidence>
<keyword evidence="5" id="KW-1015">Disulfide bond</keyword>
<keyword evidence="4" id="KW-0732">Signal</keyword>
<evidence type="ECO:0000256" key="5">
    <source>
        <dbReference type="ARBA" id="ARBA00023157"/>
    </source>
</evidence>
<evidence type="ECO:0000256" key="3">
    <source>
        <dbReference type="ARBA" id="ARBA00022525"/>
    </source>
</evidence>